<comment type="cofactor">
    <cofactor evidence="1">
        <name>Mg(2+)</name>
        <dbReference type="ChEBI" id="CHEBI:18420"/>
    </cofactor>
</comment>
<evidence type="ECO:0000256" key="2">
    <source>
        <dbReference type="ARBA" id="ARBA00022679"/>
    </source>
</evidence>
<keyword evidence="2 5" id="KW-0808">Transferase</keyword>
<evidence type="ECO:0000256" key="4">
    <source>
        <dbReference type="ARBA" id="ARBA00022842"/>
    </source>
</evidence>
<comment type="similarity">
    <text evidence="5">Belongs to the FPP/GGPP synthase family.</text>
</comment>
<sequence>MSLLLGKPLNDSQFFHAAALGWVLELLHSFMLMLDDIMDQSKTRRGKPCWYRVEGVGLNAINDAMMIKSSSFFLLKEYFRFHPSYAEFLEAFLEAQFKTEMGQHSDLLTSPQHLVNLDKFTANKYRLIAANKAGYSFYLPVALALYYINAATPKNLKQTGDVATVLTEYFQIQDDYLDNFGRPETIGKIGNDIRENKCSWLVVQALEMATPEQRRILEENYGRDDSVKESVVKKLYDELALEQRYRDFEEQRVNEIRAMIDRIDESEGLKKDVFTAMLSKIYKRNK</sequence>
<evidence type="ECO:0000256" key="1">
    <source>
        <dbReference type="ARBA" id="ARBA00001946"/>
    </source>
</evidence>
<protein>
    <submittedName>
        <fullName evidence="6">Uncharacterized protein</fullName>
    </submittedName>
</protein>
<reference evidence="6 7" key="2">
    <citation type="journal article" date="2017" name="Sci. Rep.">
        <title>Ant-infecting Ophiocordyceps genomes reveal a high diversity of potential behavioral manipulation genes and a possible major role for enterotoxins.</title>
        <authorList>
            <person name="de Bekker C."/>
            <person name="Ohm R.A."/>
            <person name="Evans H.C."/>
            <person name="Brachmann A."/>
            <person name="Hughes D.P."/>
        </authorList>
    </citation>
    <scope>NUCLEOTIDE SEQUENCE [LARGE SCALE GENOMIC DNA]</scope>
    <source>
        <strain evidence="6 7">SC16a</strain>
    </source>
</reference>
<organism evidence="6 7">
    <name type="scientific">Ophiocordyceps unilateralis</name>
    <name type="common">Zombie-ant fungus</name>
    <name type="synonym">Torrubia unilateralis</name>
    <dbReference type="NCBI Taxonomy" id="268505"/>
    <lineage>
        <taxon>Eukaryota</taxon>
        <taxon>Fungi</taxon>
        <taxon>Dikarya</taxon>
        <taxon>Ascomycota</taxon>
        <taxon>Pezizomycotina</taxon>
        <taxon>Sordariomycetes</taxon>
        <taxon>Hypocreomycetidae</taxon>
        <taxon>Hypocreales</taxon>
        <taxon>Ophiocordycipitaceae</taxon>
        <taxon>Ophiocordyceps</taxon>
    </lineage>
</organism>
<dbReference type="Proteomes" id="UP000037136">
    <property type="component" value="Unassembled WGS sequence"/>
</dbReference>
<dbReference type="CDD" id="cd00685">
    <property type="entry name" value="Trans_IPPS_HT"/>
    <property type="match status" value="1"/>
</dbReference>
<dbReference type="GO" id="GO:0004337">
    <property type="term" value="F:(2E,6E)-farnesyl diphosphate synthase activity"/>
    <property type="evidence" value="ECO:0007669"/>
    <property type="project" value="TreeGrafter"/>
</dbReference>
<dbReference type="PROSITE" id="PS00723">
    <property type="entry name" value="POLYPRENYL_SYNTHASE_1"/>
    <property type="match status" value="1"/>
</dbReference>
<dbReference type="GO" id="GO:0043386">
    <property type="term" value="P:mycotoxin biosynthetic process"/>
    <property type="evidence" value="ECO:0007669"/>
    <property type="project" value="UniProtKB-ARBA"/>
</dbReference>
<dbReference type="SFLD" id="SFLDS00005">
    <property type="entry name" value="Isoprenoid_Synthase_Type_I"/>
    <property type="match status" value="1"/>
</dbReference>
<dbReference type="GO" id="GO:0005737">
    <property type="term" value="C:cytoplasm"/>
    <property type="evidence" value="ECO:0007669"/>
    <property type="project" value="TreeGrafter"/>
</dbReference>
<evidence type="ECO:0000313" key="7">
    <source>
        <dbReference type="Proteomes" id="UP000037136"/>
    </source>
</evidence>
<dbReference type="InterPro" id="IPR039702">
    <property type="entry name" value="FPS1-like"/>
</dbReference>
<evidence type="ECO:0000313" key="6">
    <source>
        <dbReference type="EMBL" id="PFH62204.1"/>
    </source>
</evidence>
<dbReference type="InterPro" id="IPR033749">
    <property type="entry name" value="Polyprenyl_synt_CS"/>
</dbReference>
<dbReference type="GO" id="GO:0046872">
    <property type="term" value="F:metal ion binding"/>
    <property type="evidence" value="ECO:0007669"/>
    <property type="project" value="UniProtKB-KW"/>
</dbReference>
<keyword evidence="4" id="KW-0460">Magnesium</keyword>
<keyword evidence="3" id="KW-0479">Metal-binding</keyword>
<dbReference type="InterPro" id="IPR000092">
    <property type="entry name" value="Polyprenyl_synt"/>
</dbReference>
<name>A0A2A9PLW0_OPHUN</name>
<dbReference type="AlphaFoldDB" id="A0A2A9PLW0"/>
<dbReference type="Gene3D" id="1.10.600.10">
    <property type="entry name" value="Farnesyl Diphosphate Synthase"/>
    <property type="match status" value="1"/>
</dbReference>
<keyword evidence="7" id="KW-1185">Reference proteome</keyword>
<dbReference type="GO" id="GO:0045337">
    <property type="term" value="P:farnesyl diphosphate biosynthetic process"/>
    <property type="evidence" value="ECO:0007669"/>
    <property type="project" value="TreeGrafter"/>
</dbReference>
<dbReference type="OrthoDB" id="10257492at2759"/>
<dbReference type="GO" id="GO:0004161">
    <property type="term" value="F:dimethylallyltranstransferase activity"/>
    <property type="evidence" value="ECO:0007669"/>
    <property type="project" value="TreeGrafter"/>
</dbReference>
<dbReference type="STRING" id="268505.A0A2A9PLW0"/>
<evidence type="ECO:0000256" key="5">
    <source>
        <dbReference type="RuleBase" id="RU004466"/>
    </source>
</evidence>
<dbReference type="PANTHER" id="PTHR11525">
    <property type="entry name" value="FARNESYL-PYROPHOSPHATE SYNTHETASE"/>
    <property type="match status" value="1"/>
</dbReference>
<proteinExistence type="inferred from homology"/>
<reference evidence="6 7" key="1">
    <citation type="journal article" date="2015" name="BMC Genomics">
        <title>Gene expression during zombie ant biting behavior reflects the complexity underlying fungal parasitic behavioral manipulation.</title>
        <authorList>
            <person name="de Bekker C."/>
            <person name="Ohm R.A."/>
            <person name="Loreto R.G."/>
            <person name="Sebastian A."/>
            <person name="Albert I."/>
            <person name="Merrow M."/>
            <person name="Brachmann A."/>
            <person name="Hughes D.P."/>
        </authorList>
    </citation>
    <scope>NUCLEOTIDE SEQUENCE [LARGE SCALE GENOMIC DNA]</scope>
    <source>
        <strain evidence="6 7">SC16a</strain>
    </source>
</reference>
<comment type="caution">
    <text evidence="6">The sequence shown here is derived from an EMBL/GenBank/DDBJ whole genome shotgun (WGS) entry which is preliminary data.</text>
</comment>
<dbReference type="InterPro" id="IPR008949">
    <property type="entry name" value="Isoprenoid_synthase_dom_sf"/>
</dbReference>
<dbReference type="SUPFAM" id="SSF48576">
    <property type="entry name" value="Terpenoid synthases"/>
    <property type="match status" value="1"/>
</dbReference>
<dbReference type="PANTHER" id="PTHR11525:SF0">
    <property type="entry name" value="FARNESYL PYROPHOSPHATE SYNTHASE"/>
    <property type="match status" value="1"/>
</dbReference>
<accession>A0A2A9PLW0</accession>
<evidence type="ECO:0000256" key="3">
    <source>
        <dbReference type="ARBA" id="ARBA00022723"/>
    </source>
</evidence>
<dbReference type="GO" id="GO:0046165">
    <property type="term" value="P:alcohol biosynthetic process"/>
    <property type="evidence" value="ECO:0007669"/>
    <property type="project" value="UniProtKB-ARBA"/>
</dbReference>
<gene>
    <name evidence="6" type="ORF">XA68_14611</name>
</gene>
<dbReference type="Pfam" id="PF00348">
    <property type="entry name" value="polyprenyl_synt"/>
    <property type="match status" value="1"/>
</dbReference>
<dbReference type="EMBL" id="LAZP02000037">
    <property type="protein sequence ID" value="PFH62204.1"/>
    <property type="molecule type" value="Genomic_DNA"/>
</dbReference>